<proteinExistence type="predicted"/>
<dbReference type="Pfam" id="PF10934">
    <property type="entry name" value="Sheath_initiator"/>
    <property type="match status" value="1"/>
</dbReference>
<reference evidence="1 2" key="1">
    <citation type="submission" date="2016-08" db="EMBL/GenBank/DDBJ databases">
        <authorList>
            <person name="Seilhamer J.J."/>
        </authorList>
    </citation>
    <scope>NUCLEOTIDE SEQUENCE [LARGE SCALE GENOMIC DNA]</scope>
    <source>
        <strain evidence="1 2">NML150140-1</strain>
    </source>
</reference>
<gene>
    <name evidence="1" type="ORF">BEI59_32110</name>
</gene>
<dbReference type="EMBL" id="MEHA01000039">
    <property type="protein sequence ID" value="ODR42184.1"/>
    <property type="molecule type" value="Genomic_DNA"/>
</dbReference>
<dbReference type="Proteomes" id="UP000094271">
    <property type="component" value="Unassembled WGS sequence"/>
</dbReference>
<dbReference type="RefSeq" id="WP_069432311.1">
    <property type="nucleotide sequence ID" value="NZ_MEHA01000039.1"/>
</dbReference>
<sequence length="132" mass="15205">MSILPSFIQKDLPSTETDLPCEYGIDFETGQLAGEMVYGLEAIKVWVWICLKVERFRYPAYSWLYGTELEQYIGKAYSDEFIKYDSPKAVEEALKVNPHIQGIKNFDVKKENNILHMSFTIISDLGEVDIKV</sequence>
<protein>
    <recommendedName>
        <fullName evidence="3">DUF2634 domain-containing protein</fullName>
    </recommendedName>
</protein>
<evidence type="ECO:0000313" key="2">
    <source>
        <dbReference type="Proteomes" id="UP000094271"/>
    </source>
</evidence>
<dbReference type="InterPro" id="IPR020288">
    <property type="entry name" value="Sheath_initiator"/>
</dbReference>
<evidence type="ECO:0008006" key="3">
    <source>
        <dbReference type="Google" id="ProtNLM"/>
    </source>
</evidence>
<dbReference type="OrthoDB" id="89089at2"/>
<evidence type="ECO:0000313" key="1">
    <source>
        <dbReference type="EMBL" id="ODR42184.1"/>
    </source>
</evidence>
<dbReference type="AlphaFoldDB" id="A0A1E3U7K0"/>
<comment type="caution">
    <text evidence="1">The sequence shown here is derived from an EMBL/GenBank/DDBJ whole genome shotgun (WGS) entry which is preliminary data.</text>
</comment>
<organism evidence="1 2">
    <name type="scientific">Eisenbergiella tayi</name>
    <dbReference type="NCBI Taxonomy" id="1432052"/>
    <lineage>
        <taxon>Bacteria</taxon>
        <taxon>Bacillati</taxon>
        <taxon>Bacillota</taxon>
        <taxon>Clostridia</taxon>
        <taxon>Lachnospirales</taxon>
        <taxon>Lachnospiraceae</taxon>
        <taxon>Eisenbergiella</taxon>
    </lineage>
</organism>
<accession>A0A1E3U7K0</accession>
<name>A0A1E3U7K0_9FIRM</name>